<dbReference type="Pfam" id="PF00350">
    <property type="entry name" value="Dynamin_N"/>
    <property type="match status" value="1"/>
</dbReference>
<feature type="transmembrane region" description="Helical" evidence="2">
    <location>
        <begin position="445"/>
        <end position="471"/>
    </location>
</feature>
<dbReference type="CDD" id="cd09912">
    <property type="entry name" value="DLP_2"/>
    <property type="match status" value="1"/>
</dbReference>
<dbReference type="PANTHER" id="PTHR43681">
    <property type="entry name" value="TRANSMEMBRANE GTPASE FZO"/>
    <property type="match status" value="1"/>
</dbReference>
<evidence type="ECO:0000256" key="1">
    <source>
        <dbReference type="SAM" id="Coils"/>
    </source>
</evidence>
<reference evidence="4 5" key="1">
    <citation type="submission" date="2016-10" db="EMBL/GenBank/DDBJ databases">
        <authorList>
            <person name="de Groot N.N."/>
        </authorList>
    </citation>
    <scope>NUCLEOTIDE SEQUENCE [LARGE SCALE GENOMIC DNA]</scope>
    <source>
        <strain evidence="4 5">DSM 12992</strain>
    </source>
</reference>
<keyword evidence="1" id="KW-0175">Coiled coil</keyword>
<evidence type="ECO:0000313" key="4">
    <source>
        <dbReference type="EMBL" id="SFC29151.1"/>
    </source>
</evidence>
<gene>
    <name evidence="4" type="ORF">SAMN05421842_10261</name>
</gene>
<dbReference type="PANTHER" id="PTHR43681:SF1">
    <property type="entry name" value="SARCALUMENIN"/>
    <property type="match status" value="1"/>
</dbReference>
<dbReference type="InterPro" id="IPR045063">
    <property type="entry name" value="Dynamin_N"/>
</dbReference>
<dbReference type="AlphaFoldDB" id="A0A1I1HZ90"/>
<feature type="coiled-coil region" evidence="1">
    <location>
        <begin position="544"/>
        <end position="571"/>
    </location>
</feature>
<dbReference type="Proteomes" id="UP000199263">
    <property type="component" value="Unassembled WGS sequence"/>
</dbReference>
<sequence>MSSIYEKVLVLQQVLKQVPCNAAERLCKSIIRKEQDNRFYLAFVGEFKRGKSTMINSILGQDLLPSDILPTTATINVLEYSYEEYCEVIFTDRESERYELTKENLEKFTAESSIDTDNISHIKIGICNELLKTGMVIIDTPGVNDISKSRVEVTKNILPSCDAAIFLLDAASPLTKSESEFLETKILTYKLQALMFIISKADRLDEDELEESIEGAKSRINKVLGYNAPIMPYSSRKVFKSEREGVINSYKTNLLDYINELRYDAENLKEYSEKENLKYAVKLVIDEIGNIQSINALDREKLQQAQTKVLAMCKQNEVKFDQLILSGEYVGRTTLHEIFDKSFEVFLKNLTKDCIDALRIDNNVKNYYERIMPVVIEKQLRRFGEEKAREIYMYLSKITNHIVNEYNKNFKIPIMEELKFEGVEIPEWQLDYKPSEDLNPFVKNMLPITIGSVIGMIFMPGIGTILGGAAGQIISVSKREKENEQLRAELIGKMPDYLKETLGQYSQGVHESIDKCFDKLFENVRIMNENNNSELNLKLNIEPQENNDMQLKNKNEKLEQLKTELELLVNNI</sequence>
<keyword evidence="2" id="KW-1133">Transmembrane helix</keyword>
<keyword evidence="5" id="KW-1185">Reference proteome</keyword>
<dbReference type="InterPro" id="IPR027417">
    <property type="entry name" value="P-loop_NTPase"/>
</dbReference>
<accession>A0A1I1HZ90</accession>
<keyword evidence="2" id="KW-0812">Transmembrane</keyword>
<dbReference type="SUPFAM" id="SSF52540">
    <property type="entry name" value="P-loop containing nucleoside triphosphate hydrolases"/>
    <property type="match status" value="1"/>
</dbReference>
<dbReference type="InterPro" id="IPR051943">
    <property type="entry name" value="TRAFAC_Dynamin-like_GTPase"/>
</dbReference>
<dbReference type="RefSeq" id="WP_090088276.1">
    <property type="nucleotide sequence ID" value="NZ_FOMG01000002.1"/>
</dbReference>
<organism evidence="4 5">
    <name type="scientific">Clostridium uliginosum</name>
    <dbReference type="NCBI Taxonomy" id="119641"/>
    <lineage>
        <taxon>Bacteria</taxon>
        <taxon>Bacillati</taxon>
        <taxon>Bacillota</taxon>
        <taxon>Clostridia</taxon>
        <taxon>Eubacteriales</taxon>
        <taxon>Clostridiaceae</taxon>
        <taxon>Clostridium</taxon>
    </lineage>
</organism>
<dbReference type="OrthoDB" id="9802035at2"/>
<keyword evidence="2" id="KW-0472">Membrane</keyword>
<dbReference type="STRING" id="119641.SAMN05421842_10261"/>
<proteinExistence type="predicted"/>
<dbReference type="Gene3D" id="3.40.50.300">
    <property type="entry name" value="P-loop containing nucleotide triphosphate hydrolases"/>
    <property type="match status" value="1"/>
</dbReference>
<evidence type="ECO:0000313" key="5">
    <source>
        <dbReference type="Proteomes" id="UP000199263"/>
    </source>
</evidence>
<name>A0A1I1HZ90_9CLOT</name>
<evidence type="ECO:0000256" key="2">
    <source>
        <dbReference type="SAM" id="Phobius"/>
    </source>
</evidence>
<feature type="domain" description="Dynamin N-terminal" evidence="3">
    <location>
        <begin position="41"/>
        <end position="200"/>
    </location>
</feature>
<protein>
    <submittedName>
        <fullName evidence="4">Dynamin family protein</fullName>
    </submittedName>
</protein>
<dbReference type="EMBL" id="FOMG01000002">
    <property type="protein sequence ID" value="SFC29151.1"/>
    <property type="molecule type" value="Genomic_DNA"/>
</dbReference>
<evidence type="ECO:0000259" key="3">
    <source>
        <dbReference type="Pfam" id="PF00350"/>
    </source>
</evidence>